<keyword evidence="2" id="KW-1185">Reference proteome</keyword>
<name>A0ABQ0SH06_NOVHA</name>
<reference evidence="1 2" key="1">
    <citation type="submission" date="2019-06" db="EMBL/GenBank/DDBJ databases">
        <title>Whole genome shotgun sequence of Komagataeibacter hansenii NBRC 14820.</title>
        <authorList>
            <person name="Hosoyama A."/>
            <person name="Uohara A."/>
            <person name="Ohji S."/>
            <person name="Ichikawa N."/>
        </authorList>
    </citation>
    <scope>NUCLEOTIDE SEQUENCE [LARGE SCALE GENOMIC DNA]</scope>
    <source>
        <strain evidence="1 2">NBRC 14820</strain>
    </source>
</reference>
<sequence length="60" mass="6290">MGTGRLRGKRHVPIACGNIRISSSGIGRGPAGWGPGFASGPVKGMFVTPPYPSPKERQEQ</sequence>
<evidence type="ECO:0008006" key="3">
    <source>
        <dbReference type="Google" id="ProtNLM"/>
    </source>
</evidence>
<organism evidence="1 2">
    <name type="scientific">Novacetimonas hansenii</name>
    <name type="common">Komagataeibacter hansenii</name>
    <dbReference type="NCBI Taxonomy" id="436"/>
    <lineage>
        <taxon>Bacteria</taxon>
        <taxon>Pseudomonadati</taxon>
        <taxon>Pseudomonadota</taxon>
        <taxon>Alphaproteobacteria</taxon>
        <taxon>Acetobacterales</taxon>
        <taxon>Acetobacteraceae</taxon>
        <taxon>Novacetimonas</taxon>
    </lineage>
</organism>
<dbReference type="EMBL" id="BJNN01000119">
    <property type="protein sequence ID" value="GEC64407.1"/>
    <property type="molecule type" value="Genomic_DNA"/>
</dbReference>
<comment type="caution">
    <text evidence="1">The sequence shown here is derived from an EMBL/GenBank/DDBJ whole genome shotgun (WGS) entry which is preliminary data.</text>
</comment>
<proteinExistence type="predicted"/>
<dbReference type="Proteomes" id="UP000319478">
    <property type="component" value="Unassembled WGS sequence"/>
</dbReference>
<protein>
    <recommendedName>
        <fullName evidence="3">DUF4236 domain-containing protein</fullName>
    </recommendedName>
</protein>
<accession>A0ABQ0SH06</accession>
<evidence type="ECO:0000313" key="1">
    <source>
        <dbReference type="EMBL" id="GEC64407.1"/>
    </source>
</evidence>
<gene>
    <name evidence="1" type="ORF">GHA01_22560</name>
</gene>
<evidence type="ECO:0000313" key="2">
    <source>
        <dbReference type="Proteomes" id="UP000319478"/>
    </source>
</evidence>